<feature type="compositionally biased region" description="Basic and acidic residues" evidence="7">
    <location>
        <begin position="32"/>
        <end position="47"/>
    </location>
</feature>
<feature type="compositionally biased region" description="Acidic residues" evidence="7">
    <location>
        <begin position="858"/>
        <end position="895"/>
    </location>
</feature>
<dbReference type="PANTHER" id="PTHR15272:SF0">
    <property type="entry name" value="CHROMATIN ASSEMBLY FACTOR 1 SUBUNIT A"/>
    <property type="match status" value="1"/>
</dbReference>
<proteinExistence type="predicted"/>
<dbReference type="InterPro" id="IPR036910">
    <property type="entry name" value="HMG_box_dom_sf"/>
</dbReference>
<feature type="coiled-coil region" evidence="6">
    <location>
        <begin position="627"/>
        <end position="694"/>
    </location>
</feature>
<feature type="compositionally biased region" description="Low complexity" evidence="7">
    <location>
        <begin position="272"/>
        <end position="291"/>
    </location>
</feature>
<dbReference type="Gene3D" id="1.10.30.10">
    <property type="entry name" value="High mobility group box domain"/>
    <property type="match status" value="1"/>
</dbReference>
<keyword evidence="10" id="KW-1185">Reference proteome</keyword>
<keyword evidence="3" id="KW-0234">DNA repair</keyword>
<accession>A0A9W7FW60</accession>
<dbReference type="OrthoDB" id="79480at2759"/>
<feature type="compositionally biased region" description="Basic and acidic residues" evidence="7">
    <location>
        <begin position="62"/>
        <end position="79"/>
    </location>
</feature>
<dbReference type="InterPro" id="IPR009071">
    <property type="entry name" value="HMG_box_dom"/>
</dbReference>
<evidence type="ECO:0000256" key="4">
    <source>
        <dbReference type="ARBA" id="ARBA00023242"/>
    </source>
</evidence>
<dbReference type="InterPro" id="IPR016177">
    <property type="entry name" value="DNA-bd_dom_sf"/>
</dbReference>
<dbReference type="SUPFAM" id="SSF47095">
    <property type="entry name" value="HMG-box"/>
    <property type="match status" value="1"/>
</dbReference>
<protein>
    <recommendedName>
        <fullName evidence="8">HMG box domain-containing protein</fullName>
    </recommendedName>
</protein>
<dbReference type="Proteomes" id="UP001165065">
    <property type="component" value="Unassembled WGS sequence"/>
</dbReference>
<evidence type="ECO:0000256" key="1">
    <source>
        <dbReference type="ARBA" id="ARBA00004123"/>
    </source>
</evidence>
<sequence length="1144" mass="124519">MSFFGNAKPKEGNNKFEISEASKAVMEKKRKLNDEKNKNKKKEEDMNKKKKKTEMDEEMDKEMDKEMDNNEIDDNKVESVELNDMGTDTTAKTTKGKKQKNSKKAPADPNAPKKPLSAYLHYCASVRPSLMSEFPDLKMSEISKKIGAMWKEVSKDEKTKFADIQAKDKERYKVEMEAYQANGKAPAAAAPTAAAAAPAATAAPPASSATTLATPSPMPWNTSATPSTSSSSPPTVTTSSSPSVNESFAMEDAAADALAEDGEDDDKGMDVEQTQTAPTADETTPTTDTPTPATPTPAPPNANAAVSSVDPASAKKLESLTTYITQTCSAPSTLISGFTVEFTKSSFNYVAPNGKKLRSRKEVGKFLNLQESPAASTEAATKTANAATDVEVQTKIKSGRKKTPTPKAAATPPPKVEVDTEEVAKYEAIRDEYLDMLLKSPKSVPVIPLAPVASVISSDPANPSSNSNGDGKIVPSTHLSKLLSIVENSKLDLDDLVSDVVVKIGEGDEGIDLVGQEIELRTLLLELAERKSYGLAPSTSVEQPDGWKTDNTENACWFWESKVLDFLPKETLGKLVRPARAFRKKIGARVKATSRVIDALVKTPGLGKKIKDEVGKLMKIRTDDKAKEEAAAAKEKEKRDAAVKREEEKEKIKKLKEEAGRINDMKKLKVKEEKEKKEKEKEEASKAKALKLNKQKSMMMGFFKAPANKKTDQLSVEKDGIEVVGGGKDEIVETKGKGNPNKKTMTSAASENFWKLLSAQDSSSPLNLKTTKPKGKGKYVAVNVMATVFPPGADPSNPFSIAQPYTEPKTVKVWNRKKLLMFEEDERPPYMGTWSKKSTFVTGRRPFGKDTEVLNYDYDSEAEWEEEEPGEDIEEDKDEDIGEEEEGEKYDYDDGWMCGDDDLGQEDDNAAEAEIRKRNVADDDNSFKEKIIISCLPGGIPRKFEEGDKSEAAAVMESCGIVSLDGSIKVNLTPFPVKGGIRAGGEGKFNGITEKMMPKFLDFVHNNSCKSKDTLVNDYLARDDLFDGLERPSKKQVAGSVAELAEKVKLGAGTVVWRVKGRELEVEKNGGLAGMTIGGTGNVFAGSSAGAVAGVVGMTDEEKKKKAEEAKKAKKEEKKRIYADIDFMALIGGEEGGGKKQKTE</sequence>
<dbReference type="GO" id="GO:0006281">
    <property type="term" value="P:DNA repair"/>
    <property type="evidence" value="ECO:0007669"/>
    <property type="project" value="UniProtKB-KW"/>
</dbReference>
<keyword evidence="2" id="KW-0227">DNA damage</keyword>
<dbReference type="PANTHER" id="PTHR15272">
    <property type="entry name" value="CHROMATIN ASSEMBLY FACTOR 1 SUBUNIT A CAF-1 SUBUNIT A"/>
    <property type="match status" value="1"/>
</dbReference>
<evidence type="ECO:0000256" key="7">
    <source>
        <dbReference type="SAM" id="MobiDB-lite"/>
    </source>
</evidence>
<dbReference type="AlphaFoldDB" id="A0A9W7FW60"/>
<organism evidence="9 10">
    <name type="scientific">Triparma columacea</name>
    <dbReference type="NCBI Taxonomy" id="722753"/>
    <lineage>
        <taxon>Eukaryota</taxon>
        <taxon>Sar</taxon>
        <taxon>Stramenopiles</taxon>
        <taxon>Ochrophyta</taxon>
        <taxon>Bolidophyceae</taxon>
        <taxon>Parmales</taxon>
        <taxon>Triparmaceae</taxon>
        <taxon>Triparma</taxon>
    </lineage>
</organism>
<feature type="region of interest" description="Disordered" evidence="7">
    <location>
        <begin position="856"/>
        <end position="895"/>
    </location>
</feature>
<dbReference type="SUPFAM" id="SSF54171">
    <property type="entry name" value="DNA-binding domain"/>
    <property type="match status" value="1"/>
</dbReference>
<feature type="domain" description="HMG box" evidence="8">
    <location>
        <begin position="112"/>
        <end position="180"/>
    </location>
</feature>
<dbReference type="GO" id="GO:0006334">
    <property type="term" value="P:nucleosome assembly"/>
    <property type="evidence" value="ECO:0007669"/>
    <property type="project" value="TreeGrafter"/>
</dbReference>
<dbReference type="EMBL" id="BRYA01000570">
    <property type="protein sequence ID" value="GMI23510.1"/>
    <property type="molecule type" value="Genomic_DNA"/>
</dbReference>
<dbReference type="PRINTS" id="PR00886">
    <property type="entry name" value="HIGHMOBLTY12"/>
</dbReference>
<evidence type="ECO:0000256" key="2">
    <source>
        <dbReference type="ARBA" id="ARBA00022763"/>
    </source>
</evidence>
<comment type="subcellular location">
    <subcellularLocation>
        <location evidence="1">Nucleus</location>
    </subcellularLocation>
</comment>
<evidence type="ECO:0000256" key="6">
    <source>
        <dbReference type="SAM" id="Coils"/>
    </source>
</evidence>
<dbReference type="InterPro" id="IPR022043">
    <property type="entry name" value="CAF1A_DD"/>
</dbReference>
<comment type="caution">
    <text evidence="9">The sequence shown here is derived from an EMBL/GenBank/DDBJ whole genome shotgun (WGS) entry which is preliminary data.</text>
</comment>
<dbReference type="GO" id="GO:0033186">
    <property type="term" value="C:CAF-1 complex"/>
    <property type="evidence" value="ECO:0007669"/>
    <property type="project" value="TreeGrafter"/>
</dbReference>
<reference evidence="10" key="1">
    <citation type="journal article" date="2023" name="Commun. Biol.">
        <title>Genome analysis of Parmales, the sister group of diatoms, reveals the evolutionary specialization of diatoms from phago-mixotrophs to photoautotrophs.</title>
        <authorList>
            <person name="Ban H."/>
            <person name="Sato S."/>
            <person name="Yoshikawa S."/>
            <person name="Yamada K."/>
            <person name="Nakamura Y."/>
            <person name="Ichinomiya M."/>
            <person name="Sato N."/>
            <person name="Blanc-Mathieu R."/>
            <person name="Endo H."/>
            <person name="Kuwata A."/>
            <person name="Ogata H."/>
        </authorList>
    </citation>
    <scope>NUCLEOTIDE SEQUENCE [LARGE SCALE GENOMIC DNA]</scope>
</reference>
<keyword evidence="5" id="KW-0238">DNA-binding</keyword>
<dbReference type="Pfam" id="PF00505">
    <property type="entry name" value="HMG_box"/>
    <property type="match status" value="1"/>
</dbReference>
<keyword evidence="6" id="KW-0175">Coiled coil</keyword>
<evidence type="ECO:0000256" key="3">
    <source>
        <dbReference type="ARBA" id="ARBA00023204"/>
    </source>
</evidence>
<evidence type="ECO:0000313" key="10">
    <source>
        <dbReference type="Proteomes" id="UP001165065"/>
    </source>
</evidence>
<feature type="compositionally biased region" description="Low complexity" evidence="7">
    <location>
        <begin position="222"/>
        <end position="243"/>
    </location>
</feature>
<evidence type="ECO:0000259" key="8">
    <source>
        <dbReference type="PROSITE" id="PS50118"/>
    </source>
</evidence>
<feature type="region of interest" description="Disordered" evidence="7">
    <location>
        <begin position="395"/>
        <end position="416"/>
    </location>
</feature>
<evidence type="ECO:0000256" key="5">
    <source>
        <dbReference type="PROSITE-ProRule" id="PRU00267"/>
    </source>
</evidence>
<dbReference type="GO" id="GO:0003677">
    <property type="term" value="F:DNA binding"/>
    <property type="evidence" value="ECO:0007669"/>
    <property type="project" value="UniProtKB-UniRule"/>
</dbReference>
<feature type="compositionally biased region" description="Basic residues" evidence="7">
    <location>
        <begin position="94"/>
        <end position="103"/>
    </location>
</feature>
<dbReference type="SMART" id="SM00398">
    <property type="entry name" value="HMG"/>
    <property type="match status" value="1"/>
</dbReference>
<name>A0A9W7FW60_9STRA</name>
<dbReference type="Pfam" id="PF12253">
    <property type="entry name" value="CAF1A_dimeriz"/>
    <property type="match status" value="1"/>
</dbReference>
<feature type="DNA-binding region" description="HMG box" evidence="5">
    <location>
        <begin position="112"/>
        <end position="180"/>
    </location>
</feature>
<keyword evidence="4 5" id="KW-0539">Nucleus</keyword>
<feature type="compositionally biased region" description="Basic and acidic residues" evidence="7">
    <location>
        <begin position="8"/>
        <end position="20"/>
    </location>
</feature>
<evidence type="ECO:0000313" key="9">
    <source>
        <dbReference type="EMBL" id="GMI23510.1"/>
    </source>
</evidence>
<feature type="compositionally biased region" description="Acidic residues" evidence="7">
    <location>
        <begin position="258"/>
        <end position="267"/>
    </location>
</feature>
<gene>
    <name evidence="9" type="ORF">TrCOL_g1887</name>
</gene>
<feature type="region of interest" description="Disordered" evidence="7">
    <location>
        <begin position="1"/>
        <end position="115"/>
    </location>
</feature>
<dbReference type="PROSITE" id="PS50118">
    <property type="entry name" value="HMG_BOX_2"/>
    <property type="match status" value="1"/>
</dbReference>
<dbReference type="GO" id="GO:0005634">
    <property type="term" value="C:nucleus"/>
    <property type="evidence" value="ECO:0007669"/>
    <property type="project" value="UniProtKB-SubCell"/>
</dbReference>
<feature type="compositionally biased region" description="Low complexity" evidence="7">
    <location>
        <begin position="185"/>
        <end position="215"/>
    </location>
</feature>
<feature type="region of interest" description="Disordered" evidence="7">
    <location>
        <begin position="182"/>
        <end position="311"/>
    </location>
</feature>